<feature type="transmembrane region" description="Helical" evidence="10">
    <location>
        <begin position="478"/>
        <end position="503"/>
    </location>
</feature>
<evidence type="ECO:0000256" key="2">
    <source>
        <dbReference type="ARBA" id="ARBA00022448"/>
    </source>
</evidence>
<reference evidence="12 13" key="1">
    <citation type="journal article" date="2012" name="Genome Biol.">
        <title>The genome of the polar eukaryotic microalga coccomyxa subellipsoidea reveals traits of cold adaptation.</title>
        <authorList>
            <person name="Blanc G."/>
            <person name="Agarkova I."/>
            <person name="Grimwood J."/>
            <person name="Kuo A."/>
            <person name="Brueggeman A."/>
            <person name="Dunigan D."/>
            <person name="Gurnon J."/>
            <person name="Ladunga I."/>
            <person name="Lindquist E."/>
            <person name="Lucas S."/>
            <person name="Pangilinan J."/>
            <person name="Proschold T."/>
            <person name="Salamov A."/>
            <person name="Schmutz J."/>
            <person name="Weeks D."/>
            <person name="Yamada T."/>
            <person name="Claverie J.M."/>
            <person name="Grigoriev I."/>
            <person name="Van Etten J."/>
            <person name="Lomsadze A."/>
            <person name="Borodovsky M."/>
        </authorList>
    </citation>
    <scope>NUCLEOTIDE SEQUENCE [LARGE SCALE GENOMIC DNA]</scope>
    <source>
        <strain evidence="12 13">C-169</strain>
    </source>
</reference>
<organism evidence="12 13">
    <name type="scientific">Coccomyxa subellipsoidea (strain C-169)</name>
    <name type="common">Green microalga</name>
    <dbReference type="NCBI Taxonomy" id="574566"/>
    <lineage>
        <taxon>Eukaryota</taxon>
        <taxon>Viridiplantae</taxon>
        <taxon>Chlorophyta</taxon>
        <taxon>core chlorophytes</taxon>
        <taxon>Trebouxiophyceae</taxon>
        <taxon>Trebouxiophyceae incertae sedis</taxon>
        <taxon>Coccomyxaceae</taxon>
        <taxon>Coccomyxa</taxon>
        <taxon>Coccomyxa subellipsoidea</taxon>
    </lineage>
</organism>
<feature type="region of interest" description="Disordered" evidence="9">
    <location>
        <begin position="119"/>
        <end position="159"/>
    </location>
</feature>
<evidence type="ECO:0000256" key="5">
    <source>
        <dbReference type="ARBA" id="ARBA00023053"/>
    </source>
</evidence>
<feature type="compositionally biased region" description="Acidic residues" evidence="9">
    <location>
        <begin position="240"/>
        <end position="253"/>
    </location>
</feature>
<name>I0YUX7_COCSC</name>
<evidence type="ECO:0000256" key="6">
    <source>
        <dbReference type="ARBA" id="ARBA00023136"/>
    </source>
</evidence>
<feature type="region of interest" description="Disordered" evidence="9">
    <location>
        <begin position="74"/>
        <end position="96"/>
    </location>
</feature>
<dbReference type="RefSeq" id="XP_005646740.1">
    <property type="nucleotide sequence ID" value="XM_005646683.1"/>
</dbReference>
<feature type="region of interest" description="Disordered" evidence="9">
    <location>
        <begin position="207"/>
        <end position="256"/>
    </location>
</feature>
<dbReference type="InterPro" id="IPR004837">
    <property type="entry name" value="NaCa_Exmemb"/>
</dbReference>
<dbReference type="GO" id="GO:0016020">
    <property type="term" value="C:membrane"/>
    <property type="evidence" value="ECO:0007669"/>
    <property type="project" value="UniProtKB-SubCell"/>
</dbReference>
<dbReference type="EMBL" id="AGSI01000010">
    <property type="protein sequence ID" value="EIE22196.1"/>
    <property type="molecule type" value="Genomic_DNA"/>
</dbReference>
<keyword evidence="5" id="KW-0915">Sodium</keyword>
<evidence type="ECO:0000256" key="8">
    <source>
        <dbReference type="ARBA" id="ARBA00038187"/>
    </source>
</evidence>
<keyword evidence="4 10" id="KW-1133">Transmembrane helix</keyword>
<feature type="transmembrane region" description="Helical" evidence="10">
    <location>
        <begin position="372"/>
        <end position="390"/>
    </location>
</feature>
<dbReference type="eggNOG" id="KOG2399">
    <property type="taxonomic scope" value="Eukaryota"/>
</dbReference>
<evidence type="ECO:0000256" key="9">
    <source>
        <dbReference type="SAM" id="MobiDB-lite"/>
    </source>
</evidence>
<feature type="transmembrane region" description="Helical" evidence="10">
    <location>
        <begin position="548"/>
        <end position="568"/>
    </location>
</feature>
<evidence type="ECO:0000313" key="12">
    <source>
        <dbReference type="EMBL" id="EIE22196.1"/>
    </source>
</evidence>
<keyword evidence="7" id="KW-0739">Sodium transport</keyword>
<dbReference type="Proteomes" id="UP000007264">
    <property type="component" value="Unassembled WGS sequence"/>
</dbReference>
<feature type="transmembrane region" description="Helical" evidence="10">
    <location>
        <begin position="309"/>
        <end position="329"/>
    </location>
</feature>
<dbReference type="GO" id="GO:0006814">
    <property type="term" value="P:sodium ion transport"/>
    <property type="evidence" value="ECO:0007669"/>
    <property type="project" value="UniProtKB-KW"/>
</dbReference>
<feature type="transmembrane region" description="Helical" evidence="10">
    <location>
        <begin position="12"/>
        <end position="32"/>
    </location>
</feature>
<feature type="transmembrane region" description="Helical" evidence="10">
    <location>
        <begin position="515"/>
        <end position="536"/>
    </location>
</feature>
<comment type="subcellular location">
    <subcellularLocation>
        <location evidence="1">Membrane</location>
        <topology evidence="1">Multi-pass membrane protein</topology>
    </subcellularLocation>
</comment>
<proteinExistence type="inferred from homology"/>
<feature type="transmembrane region" description="Helical" evidence="10">
    <location>
        <begin position="402"/>
        <end position="424"/>
    </location>
</feature>
<evidence type="ECO:0000256" key="4">
    <source>
        <dbReference type="ARBA" id="ARBA00022989"/>
    </source>
</evidence>
<feature type="domain" description="Sodium/calcium exchanger membrane region" evidence="11">
    <location>
        <begin position="414"/>
        <end position="564"/>
    </location>
</feature>
<feature type="compositionally biased region" description="Basic and acidic residues" evidence="9">
    <location>
        <begin position="83"/>
        <end position="92"/>
    </location>
</feature>
<keyword evidence="13" id="KW-1185">Reference proteome</keyword>
<keyword evidence="6 10" id="KW-0472">Membrane</keyword>
<evidence type="ECO:0000256" key="1">
    <source>
        <dbReference type="ARBA" id="ARBA00004141"/>
    </source>
</evidence>
<dbReference type="GeneID" id="17040182"/>
<keyword evidence="2" id="KW-0813">Transport</keyword>
<keyword evidence="7" id="KW-0406">Ion transport</keyword>
<dbReference type="STRING" id="574566.I0YUX7"/>
<evidence type="ECO:0000256" key="7">
    <source>
        <dbReference type="ARBA" id="ARBA00023201"/>
    </source>
</evidence>
<sequence>MLANGGAKARGALMRDVSAYCIGVITITVFMWTGEMTYFRSGVLLILYGAFVVIVLGADLWHIFTKGADAEKLPEAEPLMQEDPARGRRHTEPTIPPAADLYLHDHAHNVPDSTIELTEKQHSTGSIAHSVEDRSESGLNHQADGSREHHHEQARHHRVKRWLDQEDVHLMSGRGYRARALAELANSSTFNYRGHIHELRRASAEASLLSDEEAGPAGHTPADGYQPPEIVDSGATIPEGPDEEGEGDGEDYSGDAAERGVSPLLAEGGPGPHRPRRRTASMELLEPGGAAKRPGWFGRSFARCRKHSGIVCSVLGVLEVIASTVEWPLLIIRHATVPIVEQEFYSRPWFLTSLVFGPPAAMYYLELSFMAMGIALGVGCAASALAAWATRSSKATPPAWTFGLGFPVGSAVIAALGFVLAAMWIDTIATELVSMLEYLGLLSGISHTVLGLTVLAWGNSVGDMSTNMAMARKGLANMAMTACYAGPVFNLLVAIALGFIRLLASKGLTSVQVVVTENVFASCVCVIAMCVGVIGVGLTNNNRLPPNFGLVLIGMYLAYLVVTICLLLT</sequence>
<comment type="caution">
    <text evidence="12">The sequence shown here is derived from an EMBL/GenBank/DDBJ whole genome shotgun (WGS) entry which is preliminary data.</text>
</comment>
<evidence type="ECO:0000256" key="10">
    <source>
        <dbReference type="SAM" id="Phobius"/>
    </source>
</evidence>
<dbReference type="OrthoDB" id="407410at2759"/>
<feature type="transmembrane region" description="Helical" evidence="10">
    <location>
        <begin position="38"/>
        <end position="58"/>
    </location>
</feature>
<dbReference type="Gene3D" id="1.20.1420.30">
    <property type="entry name" value="NCX, central ion-binding region"/>
    <property type="match status" value="1"/>
</dbReference>
<dbReference type="PANTHER" id="PTHR12266:SF0">
    <property type="entry name" value="MITOCHONDRIAL SODIUM_CALCIUM EXCHANGER PROTEIN"/>
    <property type="match status" value="1"/>
</dbReference>
<evidence type="ECO:0000313" key="13">
    <source>
        <dbReference type="Proteomes" id="UP000007264"/>
    </source>
</evidence>
<accession>I0YUX7</accession>
<evidence type="ECO:0000259" key="11">
    <source>
        <dbReference type="Pfam" id="PF01699"/>
    </source>
</evidence>
<dbReference type="InterPro" id="IPR044880">
    <property type="entry name" value="NCX_ion-bd_dom_sf"/>
</dbReference>
<feature type="transmembrane region" description="Helical" evidence="10">
    <location>
        <begin position="436"/>
        <end position="458"/>
    </location>
</feature>
<evidence type="ECO:0000256" key="3">
    <source>
        <dbReference type="ARBA" id="ARBA00022692"/>
    </source>
</evidence>
<dbReference type="KEGG" id="csl:COCSUDRAFT_55891"/>
<keyword evidence="3 10" id="KW-0812">Transmembrane</keyword>
<dbReference type="GO" id="GO:0008324">
    <property type="term" value="F:monoatomic cation transmembrane transporter activity"/>
    <property type="evidence" value="ECO:0007669"/>
    <property type="project" value="TreeGrafter"/>
</dbReference>
<dbReference type="PANTHER" id="PTHR12266">
    <property type="entry name" value="NA+/CA2+ K+ INDEPENDENT EXCHANGER"/>
    <property type="match status" value="1"/>
</dbReference>
<dbReference type="Pfam" id="PF01699">
    <property type="entry name" value="Na_Ca_ex"/>
    <property type="match status" value="1"/>
</dbReference>
<dbReference type="InterPro" id="IPR051359">
    <property type="entry name" value="CaCA_antiporter"/>
</dbReference>
<comment type="similarity">
    <text evidence="8">Belongs to the Ca(2+):cation antiporter (CaCA) (TC 2.A.19) family. Cation/calcium exchanger (CCX) subfamily.</text>
</comment>
<protein>
    <recommendedName>
        <fullName evidence="11">Sodium/calcium exchanger membrane region domain-containing protein</fullName>
    </recommendedName>
</protein>
<gene>
    <name evidence="12" type="ORF">COCSUDRAFT_55891</name>
</gene>
<dbReference type="AlphaFoldDB" id="I0YUX7"/>